<feature type="region of interest" description="Disordered" evidence="1">
    <location>
        <begin position="1"/>
        <end position="37"/>
    </location>
</feature>
<feature type="non-terminal residue" evidence="2">
    <location>
        <position position="198"/>
    </location>
</feature>
<sequence length="198" mass="22021">MTGPQTHHSSTQQSPSQSQNYSTSPAPNSPSSSSSFVMNTLNTVTPAFDSEAALNQMPAALRKVLRRKDQRLLASYMPLIKIMQKVAEERSETMCVAWKPGESGSSKSGSKEGRLSIGDDDNLDMLNDEQDNILDNELESNKDSGSIKDKNDPQWNLNRSERMSKFFLSAMVSPRRYKGIFKPALSLKRRTAWIACEG</sequence>
<organism evidence="2 3">
    <name type="scientific">Streblomastix strix</name>
    <dbReference type="NCBI Taxonomy" id="222440"/>
    <lineage>
        <taxon>Eukaryota</taxon>
        <taxon>Metamonada</taxon>
        <taxon>Preaxostyla</taxon>
        <taxon>Oxymonadida</taxon>
        <taxon>Streblomastigidae</taxon>
        <taxon>Streblomastix</taxon>
    </lineage>
</organism>
<accession>A0A5J4QFM1</accession>
<gene>
    <name evidence="2" type="ORF">EZS28_054705</name>
</gene>
<evidence type="ECO:0000256" key="1">
    <source>
        <dbReference type="SAM" id="MobiDB-lite"/>
    </source>
</evidence>
<name>A0A5J4QFM1_9EUKA</name>
<evidence type="ECO:0000313" key="3">
    <source>
        <dbReference type="Proteomes" id="UP000324800"/>
    </source>
</evidence>
<proteinExistence type="predicted"/>
<comment type="caution">
    <text evidence="2">The sequence shown here is derived from an EMBL/GenBank/DDBJ whole genome shotgun (WGS) entry which is preliminary data.</text>
</comment>
<dbReference type="AlphaFoldDB" id="A0A5J4QFM1"/>
<reference evidence="2 3" key="1">
    <citation type="submission" date="2019-03" db="EMBL/GenBank/DDBJ databases">
        <title>Single cell metagenomics reveals metabolic interactions within the superorganism composed of flagellate Streblomastix strix and complex community of Bacteroidetes bacteria on its surface.</title>
        <authorList>
            <person name="Treitli S.C."/>
            <person name="Kolisko M."/>
            <person name="Husnik F."/>
            <person name="Keeling P."/>
            <person name="Hampl V."/>
        </authorList>
    </citation>
    <scope>NUCLEOTIDE SEQUENCE [LARGE SCALE GENOMIC DNA]</scope>
    <source>
        <strain evidence="2">ST1C</strain>
    </source>
</reference>
<dbReference type="EMBL" id="SNRW01045596">
    <property type="protein sequence ID" value="KAA6320292.1"/>
    <property type="molecule type" value="Genomic_DNA"/>
</dbReference>
<protein>
    <submittedName>
        <fullName evidence="2">Uncharacterized protein</fullName>
    </submittedName>
</protein>
<feature type="compositionally biased region" description="Low complexity" evidence="1">
    <location>
        <begin position="1"/>
        <end position="35"/>
    </location>
</feature>
<feature type="region of interest" description="Disordered" evidence="1">
    <location>
        <begin position="137"/>
        <end position="156"/>
    </location>
</feature>
<feature type="compositionally biased region" description="Basic and acidic residues" evidence="1">
    <location>
        <begin position="139"/>
        <end position="152"/>
    </location>
</feature>
<dbReference type="Proteomes" id="UP000324800">
    <property type="component" value="Unassembled WGS sequence"/>
</dbReference>
<evidence type="ECO:0000313" key="2">
    <source>
        <dbReference type="EMBL" id="KAA6320292.1"/>
    </source>
</evidence>
<feature type="region of interest" description="Disordered" evidence="1">
    <location>
        <begin position="98"/>
        <end position="123"/>
    </location>
</feature>